<keyword evidence="12" id="KW-0902">Two-component regulatory system</keyword>
<dbReference type="GO" id="GO:0000155">
    <property type="term" value="F:phosphorelay sensor kinase activity"/>
    <property type="evidence" value="ECO:0007669"/>
    <property type="project" value="InterPro"/>
</dbReference>
<accession>A0A6L8T7Y1</accession>
<proteinExistence type="predicted"/>
<gene>
    <name evidence="16" type="ORF">GT728_17540</name>
</gene>
<dbReference type="GO" id="GO:0005886">
    <property type="term" value="C:plasma membrane"/>
    <property type="evidence" value="ECO:0007669"/>
    <property type="project" value="UniProtKB-SubCell"/>
</dbReference>
<evidence type="ECO:0000256" key="7">
    <source>
        <dbReference type="ARBA" id="ARBA00022692"/>
    </source>
</evidence>
<evidence type="ECO:0000256" key="12">
    <source>
        <dbReference type="ARBA" id="ARBA00023012"/>
    </source>
</evidence>
<feature type="transmembrane region" description="Helical" evidence="14">
    <location>
        <begin position="21"/>
        <end position="39"/>
    </location>
</feature>
<evidence type="ECO:0000256" key="4">
    <source>
        <dbReference type="ARBA" id="ARBA00022475"/>
    </source>
</evidence>
<evidence type="ECO:0000256" key="1">
    <source>
        <dbReference type="ARBA" id="ARBA00000085"/>
    </source>
</evidence>
<comment type="subcellular location">
    <subcellularLocation>
        <location evidence="2">Cell membrane</location>
        <topology evidence="2">Multi-pass membrane protein</topology>
    </subcellularLocation>
</comment>
<dbReference type="Gene3D" id="6.10.340.10">
    <property type="match status" value="1"/>
</dbReference>
<evidence type="ECO:0000256" key="13">
    <source>
        <dbReference type="ARBA" id="ARBA00023136"/>
    </source>
</evidence>
<feature type="domain" description="Histidine kinase" evidence="15">
    <location>
        <begin position="234"/>
        <end position="411"/>
    </location>
</feature>
<dbReference type="SMART" id="SM00388">
    <property type="entry name" value="HisKA"/>
    <property type="match status" value="1"/>
</dbReference>
<evidence type="ECO:0000259" key="15">
    <source>
        <dbReference type="PROSITE" id="PS50109"/>
    </source>
</evidence>
<evidence type="ECO:0000256" key="9">
    <source>
        <dbReference type="ARBA" id="ARBA00022777"/>
    </source>
</evidence>
<dbReference type="Proteomes" id="UP000477285">
    <property type="component" value="Unassembled WGS sequence"/>
</dbReference>
<keyword evidence="5" id="KW-0597">Phosphoprotein</keyword>
<evidence type="ECO:0000256" key="10">
    <source>
        <dbReference type="ARBA" id="ARBA00022840"/>
    </source>
</evidence>
<keyword evidence="13 14" id="KW-0472">Membrane</keyword>
<dbReference type="SUPFAM" id="SSF55874">
    <property type="entry name" value="ATPase domain of HSP90 chaperone/DNA topoisomerase II/histidine kinase"/>
    <property type="match status" value="1"/>
</dbReference>
<keyword evidence="10" id="KW-0067">ATP-binding</keyword>
<evidence type="ECO:0000313" key="17">
    <source>
        <dbReference type="Proteomes" id="UP000477285"/>
    </source>
</evidence>
<dbReference type="InterPro" id="IPR050398">
    <property type="entry name" value="HssS/ArlS-like"/>
</dbReference>
<dbReference type="GO" id="GO:0005524">
    <property type="term" value="F:ATP binding"/>
    <property type="evidence" value="ECO:0007669"/>
    <property type="project" value="UniProtKB-KW"/>
</dbReference>
<keyword evidence="6" id="KW-0808">Transferase</keyword>
<dbReference type="EMBL" id="WWVQ01000060">
    <property type="protein sequence ID" value="MZL34938.1"/>
    <property type="molecule type" value="Genomic_DNA"/>
</dbReference>
<dbReference type="EC" id="2.7.13.3" evidence="3"/>
<organism evidence="16 17">
    <name type="scientific">Blautia wexlerae</name>
    <dbReference type="NCBI Taxonomy" id="418240"/>
    <lineage>
        <taxon>Bacteria</taxon>
        <taxon>Bacillati</taxon>
        <taxon>Bacillota</taxon>
        <taxon>Clostridia</taxon>
        <taxon>Lachnospirales</taxon>
        <taxon>Lachnospiraceae</taxon>
        <taxon>Blautia</taxon>
    </lineage>
</organism>
<evidence type="ECO:0000256" key="14">
    <source>
        <dbReference type="SAM" id="Phobius"/>
    </source>
</evidence>
<dbReference type="PROSITE" id="PS50109">
    <property type="entry name" value="HIS_KIN"/>
    <property type="match status" value="1"/>
</dbReference>
<evidence type="ECO:0000256" key="8">
    <source>
        <dbReference type="ARBA" id="ARBA00022741"/>
    </source>
</evidence>
<dbReference type="AlphaFoldDB" id="A0A6L8T7Y1"/>
<dbReference type="InterPro" id="IPR003661">
    <property type="entry name" value="HisK_dim/P_dom"/>
</dbReference>
<dbReference type="InterPro" id="IPR005467">
    <property type="entry name" value="His_kinase_dom"/>
</dbReference>
<dbReference type="CDD" id="cd00082">
    <property type="entry name" value="HisKA"/>
    <property type="match status" value="1"/>
</dbReference>
<sequence>MKKINKNSLISKLIYRMIKDSFIGVLIFCILNGGGISVFREQLLAYGDLYGAEQDKIEAFQKYVSENQLKMTDTDEIRSWVRQRNIQEFVISKGKNIFFDNTYQEDLFPGAVQKSASKFLCSIYFSDGEAELYIYDGFADKYFDIISFFSAIISILICLAIFASELQKEIKNIKYLKKEVEEIGMGHLENAISITGEDEICGLATGIDHMRNQLILQKKTQEKMQQVQNELVLGMAHDLRTPLTGLFSYLEIIKKLEKEGKPAVEYAIKALNKAEQLRSVSDQLFEYFLVSNESDVKQEEPETVQSIFEDYLSEFCVFLQYNGFCIETERIKWKSVMVCINSDYLGRIMNNLISNIEKYAAKDKPIELEVLYTDTYVELGFRNKIIKPNPYVKGTGIGLKNIELMMEQMKGFSMVEIIEDIYYIKLSFLIAR</sequence>
<evidence type="ECO:0000256" key="3">
    <source>
        <dbReference type="ARBA" id="ARBA00012438"/>
    </source>
</evidence>
<keyword evidence="11 14" id="KW-1133">Transmembrane helix</keyword>
<keyword evidence="9" id="KW-0418">Kinase</keyword>
<evidence type="ECO:0000256" key="5">
    <source>
        <dbReference type="ARBA" id="ARBA00022553"/>
    </source>
</evidence>
<name>A0A6L8T7Y1_9FIRM</name>
<keyword evidence="8" id="KW-0547">Nucleotide-binding</keyword>
<feature type="transmembrane region" description="Helical" evidence="14">
    <location>
        <begin position="145"/>
        <end position="164"/>
    </location>
</feature>
<keyword evidence="4" id="KW-1003">Cell membrane</keyword>
<dbReference type="InterPro" id="IPR036097">
    <property type="entry name" value="HisK_dim/P_sf"/>
</dbReference>
<dbReference type="SUPFAM" id="SSF47384">
    <property type="entry name" value="Homodimeric domain of signal transducing histidine kinase"/>
    <property type="match status" value="1"/>
</dbReference>
<dbReference type="Gene3D" id="3.30.565.10">
    <property type="entry name" value="Histidine kinase-like ATPase, C-terminal domain"/>
    <property type="match status" value="1"/>
</dbReference>
<comment type="catalytic activity">
    <reaction evidence="1">
        <text>ATP + protein L-histidine = ADP + protein N-phospho-L-histidine.</text>
        <dbReference type="EC" id="2.7.13.3"/>
    </reaction>
</comment>
<evidence type="ECO:0000313" key="16">
    <source>
        <dbReference type="EMBL" id="MZL34938.1"/>
    </source>
</evidence>
<dbReference type="RefSeq" id="WP_161234204.1">
    <property type="nucleotide sequence ID" value="NZ_JADMTA010000043.1"/>
</dbReference>
<evidence type="ECO:0000256" key="2">
    <source>
        <dbReference type="ARBA" id="ARBA00004651"/>
    </source>
</evidence>
<reference evidence="16 17" key="1">
    <citation type="journal article" date="2019" name="Nat. Med.">
        <title>A library of human gut bacterial isolates paired with longitudinal multiomics data enables mechanistic microbiome research.</title>
        <authorList>
            <person name="Poyet M."/>
            <person name="Groussin M."/>
            <person name="Gibbons S.M."/>
            <person name="Avila-Pacheco J."/>
            <person name="Jiang X."/>
            <person name="Kearney S.M."/>
            <person name="Perrotta A.R."/>
            <person name="Berdy B."/>
            <person name="Zhao S."/>
            <person name="Lieberman T.D."/>
            <person name="Swanson P.K."/>
            <person name="Smith M."/>
            <person name="Roesemann S."/>
            <person name="Alexander J.E."/>
            <person name="Rich S.A."/>
            <person name="Livny J."/>
            <person name="Vlamakis H."/>
            <person name="Clish C."/>
            <person name="Bullock K."/>
            <person name="Deik A."/>
            <person name="Scott J."/>
            <person name="Pierce K.A."/>
            <person name="Xavier R.J."/>
            <person name="Alm E.J."/>
        </authorList>
    </citation>
    <scope>NUCLEOTIDE SEQUENCE [LARGE SCALE GENOMIC DNA]</scope>
    <source>
        <strain evidence="16 17">BIOML-A1</strain>
    </source>
</reference>
<dbReference type="InterPro" id="IPR036890">
    <property type="entry name" value="HATPase_C_sf"/>
</dbReference>
<dbReference type="PANTHER" id="PTHR45528">
    <property type="entry name" value="SENSOR HISTIDINE KINASE CPXA"/>
    <property type="match status" value="1"/>
</dbReference>
<dbReference type="Gene3D" id="1.10.287.130">
    <property type="match status" value="1"/>
</dbReference>
<dbReference type="PANTHER" id="PTHR45528:SF1">
    <property type="entry name" value="SENSOR HISTIDINE KINASE CPXA"/>
    <property type="match status" value="1"/>
</dbReference>
<dbReference type="Pfam" id="PF00512">
    <property type="entry name" value="HisKA"/>
    <property type="match status" value="1"/>
</dbReference>
<evidence type="ECO:0000256" key="11">
    <source>
        <dbReference type="ARBA" id="ARBA00022989"/>
    </source>
</evidence>
<comment type="caution">
    <text evidence="16">The sequence shown here is derived from an EMBL/GenBank/DDBJ whole genome shotgun (WGS) entry which is preliminary data.</text>
</comment>
<protein>
    <recommendedName>
        <fullName evidence="3">histidine kinase</fullName>
        <ecNumber evidence="3">2.7.13.3</ecNumber>
    </recommendedName>
</protein>
<evidence type="ECO:0000256" key="6">
    <source>
        <dbReference type="ARBA" id="ARBA00022679"/>
    </source>
</evidence>
<keyword evidence="7 14" id="KW-0812">Transmembrane</keyword>